<evidence type="ECO:0008006" key="4">
    <source>
        <dbReference type="Google" id="ProtNLM"/>
    </source>
</evidence>
<keyword evidence="3" id="KW-1185">Reference proteome</keyword>
<reference evidence="2 3" key="1">
    <citation type="submission" date="2022-12" db="EMBL/GenBank/DDBJ databases">
        <title>Chitinophagaceae gen. sp. nov., a new member of the family Chitinophagaceae, isolated from soil in a chemical factory.</title>
        <authorList>
            <person name="Ke Z."/>
        </authorList>
    </citation>
    <scope>NUCLEOTIDE SEQUENCE [LARGE SCALE GENOMIC DNA]</scope>
    <source>
        <strain evidence="2 3">LY-5</strain>
    </source>
</reference>
<feature type="transmembrane region" description="Helical" evidence="1">
    <location>
        <begin position="7"/>
        <end position="28"/>
    </location>
</feature>
<accession>A0ABT4UMI0</accession>
<dbReference type="EMBL" id="JAQGEF010000012">
    <property type="protein sequence ID" value="MDA3615358.1"/>
    <property type="molecule type" value="Genomic_DNA"/>
</dbReference>
<keyword evidence="1" id="KW-0812">Transmembrane</keyword>
<feature type="transmembrane region" description="Helical" evidence="1">
    <location>
        <begin position="137"/>
        <end position="156"/>
    </location>
</feature>
<evidence type="ECO:0000313" key="2">
    <source>
        <dbReference type="EMBL" id="MDA3615358.1"/>
    </source>
</evidence>
<dbReference type="Proteomes" id="UP001210231">
    <property type="component" value="Unassembled WGS sequence"/>
</dbReference>
<sequence>MKFNLATIYQVITVLLMPVAFLIGFTAVTLLPQIFGNFAALLPFFVFSAVVIYFFLSNRFLKRIILLNGTLKTGLKDWIKVNGYVTLFMAAMLLFVSVSSLTQHDFFQSFADQMYDNVTQIDANIKRAEVESSLKTLFKIFLVVSLLIVTHFIMTIKLLKRYAGHFTNDNVQNF</sequence>
<name>A0ABT4UMI0_9BACT</name>
<dbReference type="RefSeq" id="WP_407031684.1">
    <property type="nucleotide sequence ID" value="NZ_JAQGEF010000012.1"/>
</dbReference>
<feature type="transmembrane region" description="Helical" evidence="1">
    <location>
        <begin position="34"/>
        <end position="56"/>
    </location>
</feature>
<keyword evidence="1" id="KW-1133">Transmembrane helix</keyword>
<evidence type="ECO:0000256" key="1">
    <source>
        <dbReference type="SAM" id="Phobius"/>
    </source>
</evidence>
<feature type="transmembrane region" description="Helical" evidence="1">
    <location>
        <begin position="81"/>
        <end position="101"/>
    </location>
</feature>
<proteinExistence type="predicted"/>
<comment type="caution">
    <text evidence="2">The sequence shown here is derived from an EMBL/GenBank/DDBJ whole genome shotgun (WGS) entry which is preliminary data.</text>
</comment>
<keyword evidence="1" id="KW-0472">Membrane</keyword>
<protein>
    <recommendedName>
        <fullName evidence="4">DUF4199 domain-containing protein</fullName>
    </recommendedName>
</protein>
<evidence type="ECO:0000313" key="3">
    <source>
        <dbReference type="Proteomes" id="UP001210231"/>
    </source>
</evidence>
<organism evidence="2 3">
    <name type="scientific">Polluticaenibacter yanchengensis</name>
    <dbReference type="NCBI Taxonomy" id="3014562"/>
    <lineage>
        <taxon>Bacteria</taxon>
        <taxon>Pseudomonadati</taxon>
        <taxon>Bacteroidota</taxon>
        <taxon>Chitinophagia</taxon>
        <taxon>Chitinophagales</taxon>
        <taxon>Chitinophagaceae</taxon>
        <taxon>Polluticaenibacter</taxon>
    </lineage>
</organism>
<gene>
    <name evidence="2" type="ORF">O3P16_11105</name>
</gene>